<reference evidence="2" key="1">
    <citation type="journal article" date="2019" name="Int. J. Syst. Evol. Microbiol.">
        <title>The Global Catalogue of Microorganisms (GCM) 10K type strain sequencing project: providing services to taxonomists for standard genome sequencing and annotation.</title>
        <authorList>
            <consortium name="The Broad Institute Genomics Platform"/>
            <consortium name="The Broad Institute Genome Sequencing Center for Infectious Disease"/>
            <person name="Wu L."/>
            <person name="Ma J."/>
        </authorList>
    </citation>
    <scope>NUCLEOTIDE SEQUENCE [LARGE SCALE GENOMIC DNA]</scope>
    <source>
        <strain evidence="2">NBRC 112502</strain>
    </source>
</reference>
<dbReference type="RefSeq" id="WP_284257874.1">
    <property type="nucleotide sequence ID" value="NZ_BSOS01000058.1"/>
</dbReference>
<evidence type="ECO:0000313" key="2">
    <source>
        <dbReference type="Proteomes" id="UP001156641"/>
    </source>
</evidence>
<proteinExistence type="predicted"/>
<name>A0ABQ6A3T5_9PROT</name>
<accession>A0ABQ6A3T5</accession>
<sequence length="154" mass="16831">MNALSLKNLDGIVLAGLMDPDIFKEFAAAFVAEHNSIIARQNVHFDAAKQELAAIKSKLAYLVDELAGGRGSRTLKDKLIALEAREDELNGLLANQPAREPALHPKRAEVYREKVAALHTALASPATKDEAFSIIRTLLDENPEVAPFFSDLLE</sequence>
<evidence type="ECO:0000313" key="1">
    <source>
        <dbReference type="EMBL" id="GLR67150.1"/>
    </source>
</evidence>
<dbReference type="EMBL" id="BSOS01000058">
    <property type="protein sequence ID" value="GLR67150.1"/>
    <property type="molecule type" value="Genomic_DNA"/>
</dbReference>
<keyword evidence="2" id="KW-1185">Reference proteome</keyword>
<gene>
    <name evidence="1" type="ORF">GCM10010909_18310</name>
</gene>
<comment type="caution">
    <text evidence="1">The sequence shown here is derived from an EMBL/GenBank/DDBJ whole genome shotgun (WGS) entry which is preliminary data.</text>
</comment>
<protein>
    <submittedName>
        <fullName evidence="1">Uncharacterized protein</fullName>
    </submittedName>
</protein>
<organism evidence="1 2">
    <name type="scientific">Acidocella aquatica</name>
    <dbReference type="NCBI Taxonomy" id="1922313"/>
    <lineage>
        <taxon>Bacteria</taxon>
        <taxon>Pseudomonadati</taxon>
        <taxon>Pseudomonadota</taxon>
        <taxon>Alphaproteobacteria</taxon>
        <taxon>Acetobacterales</taxon>
        <taxon>Acidocellaceae</taxon>
        <taxon>Acidocella</taxon>
    </lineage>
</organism>
<dbReference type="Proteomes" id="UP001156641">
    <property type="component" value="Unassembled WGS sequence"/>
</dbReference>